<feature type="compositionally biased region" description="Polar residues" evidence="6">
    <location>
        <begin position="553"/>
        <end position="564"/>
    </location>
</feature>
<gene>
    <name evidence="8" type="ORF">PHAECO_LOCUS3514</name>
</gene>
<dbReference type="PROSITE" id="PS00028">
    <property type="entry name" value="ZINC_FINGER_C2H2_1"/>
    <property type="match status" value="10"/>
</dbReference>
<feature type="domain" description="C2H2-type" evidence="7">
    <location>
        <begin position="178"/>
        <end position="200"/>
    </location>
</feature>
<dbReference type="EMBL" id="OU896719">
    <property type="protein sequence ID" value="CAG9816299.1"/>
    <property type="molecule type" value="Genomic_DNA"/>
</dbReference>
<dbReference type="InterPro" id="IPR013087">
    <property type="entry name" value="Znf_C2H2_type"/>
</dbReference>
<dbReference type="Gene3D" id="3.30.160.60">
    <property type="entry name" value="Classic Zinc Finger"/>
    <property type="match status" value="6"/>
</dbReference>
<feature type="region of interest" description="Disordered" evidence="6">
    <location>
        <begin position="427"/>
        <end position="468"/>
    </location>
</feature>
<keyword evidence="2" id="KW-0677">Repeat</keyword>
<evidence type="ECO:0000313" key="9">
    <source>
        <dbReference type="Proteomes" id="UP001153737"/>
    </source>
</evidence>
<evidence type="ECO:0000256" key="4">
    <source>
        <dbReference type="ARBA" id="ARBA00022833"/>
    </source>
</evidence>
<dbReference type="PANTHER" id="PTHR24379:SF121">
    <property type="entry name" value="C2H2-TYPE DOMAIN-CONTAINING PROTEIN"/>
    <property type="match status" value="1"/>
</dbReference>
<dbReference type="SUPFAM" id="SSF57667">
    <property type="entry name" value="beta-beta-alpha zinc fingers"/>
    <property type="match status" value="4"/>
</dbReference>
<dbReference type="GO" id="GO:0008270">
    <property type="term" value="F:zinc ion binding"/>
    <property type="evidence" value="ECO:0007669"/>
    <property type="project" value="UniProtKB-KW"/>
</dbReference>
<proteinExistence type="predicted"/>
<feature type="domain" description="C2H2-type" evidence="7">
    <location>
        <begin position="942"/>
        <end position="969"/>
    </location>
</feature>
<feature type="domain" description="C2H2-type" evidence="7">
    <location>
        <begin position="793"/>
        <end position="820"/>
    </location>
</feature>
<organism evidence="8 9">
    <name type="scientific">Phaedon cochleariae</name>
    <name type="common">Mustard beetle</name>
    <dbReference type="NCBI Taxonomy" id="80249"/>
    <lineage>
        <taxon>Eukaryota</taxon>
        <taxon>Metazoa</taxon>
        <taxon>Ecdysozoa</taxon>
        <taxon>Arthropoda</taxon>
        <taxon>Hexapoda</taxon>
        <taxon>Insecta</taxon>
        <taxon>Pterygota</taxon>
        <taxon>Neoptera</taxon>
        <taxon>Endopterygota</taxon>
        <taxon>Coleoptera</taxon>
        <taxon>Polyphaga</taxon>
        <taxon>Cucujiformia</taxon>
        <taxon>Chrysomeloidea</taxon>
        <taxon>Chrysomelidae</taxon>
        <taxon>Chrysomelinae</taxon>
        <taxon>Chrysomelini</taxon>
        <taxon>Phaedon</taxon>
    </lineage>
</organism>
<sequence length="982" mass="113121">MATLNSPLHLPSFMYLVHSHKQPALSDHILETSVVDQLNDSDELMNLLSTEENCTAILQNISTNEQFQRLMNEESEFVPTEEIEQLINKTCRKPYPLFPNLLQLSLIFRPNILTMLKLGKHQCQECFKCFKNVYHLRSHLLTHDDKFPYKCPHCDKRCKRKQELKSHSKVHNTNRDTYTCEVCHKKLTSKTSLIIHHKRHQKLYTIFCEYCKKGFYTKTSLTLHTNSKHEGKSHFVCEICGRQCYDKTSLENHRMKHDANYGKKKNIKCTLCDTRFIDEKFFDPAILTRLLYGPGMTITPIKQEPTDLNFTVNNSLKFSHFNPFNGLTANQFQPPPPQVPIEIPSDRPPPAAANILDCLNKKAEKKKAKPLDRGYYWTRIQYTSKIFTYPQETIQTPDYLLKIQEKPSPMKKNLLILDEDSVHFKDFNEPSGNNSDFNEPSGNDSDSRLSMENSGTSEPNGKELEDVKQYSRDTSRFFRIRTSFSIPKSFVCEICPRLVPEIDPIRVIELYSSDSNHNSEDNSSDSNDIPEDNPKDSDFALSTEDIDTESDASDGNNIIDQSIQVGEESRKTSRRLQTRKTKASALPIPNPLVCKICIENFTNIAPYALHMRQHAQEESLKCFICKSPLGGTADDIEFHIRAHQDVSRVFIDVTRIDHNENRKSSIVPLRHRCPSCGKSFILIGRLFLVVKKEPTVEEYVIEIFPALSDPLETQRVVNEMISTPKTAPKHKLASGAPFCNRCQTYYADPILHALHTLKHSNGLFDCPTCPLLAKMTEEQVETHVRIHEENPKHTCPKCGLKLYSDSTAIKHEKSHFGMRKPLPCGLCEATFLFPCTLSAHETTEHGDVIEEFRKETKAKQEEDIRKKSVVKEHLPYANKPLGPVLCQYCNETFRSNIQYGYHLTKFHSLDEKFKCFLCKSPVRMDEARMENHLRRHEFAQTFKCSVCGEGFCQRQDAEDHERFHEEKGVECNLCDSEFLFSR</sequence>
<dbReference type="Proteomes" id="UP001153737">
    <property type="component" value="Chromosome 13"/>
</dbReference>
<evidence type="ECO:0000256" key="2">
    <source>
        <dbReference type="ARBA" id="ARBA00022737"/>
    </source>
</evidence>
<evidence type="ECO:0000256" key="3">
    <source>
        <dbReference type="ARBA" id="ARBA00022771"/>
    </source>
</evidence>
<dbReference type="PANTHER" id="PTHR24379">
    <property type="entry name" value="KRAB AND ZINC FINGER DOMAIN-CONTAINING"/>
    <property type="match status" value="1"/>
</dbReference>
<evidence type="ECO:0000256" key="6">
    <source>
        <dbReference type="SAM" id="MobiDB-lite"/>
    </source>
</evidence>
<evidence type="ECO:0000259" key="7">
    <source>
        <dbReference type="PROSITE" id="PS50157"/>
    </source>
</evidence>
<dbReference type="OrthoDB" id="1095242at2759"/>
<feature type="domain" description="C2H2-type" evidence="7">
    <location>
        <begin position="121"/>
        <end position="148"/>
    </location>
</feature>
<accession>A0A9N9SE95</accession>
<feature type="compositionally biased region" description="Polar residues" evidence="6">
    <location>
        <begin position="430"/>
        <end position="459"/>
    </location>
</feature>
<keyword evidence="4" id="KW-0862">Zinc</keyword>
<keyword evidence="3 5" id="KW-0863">Zinc-finger</keyword>
<evidence type="ECO:0000256" key="1">
    <source>
        <dbReference type="ARBA" id="ARBA00022723"/>
    </source>
</evidence>
<keyword evidence="1" id="KW-0479">Metal-binding</keyword>
<dbReference type="SMART" id="SM00355">
    <property type="entry name" value="ZnF_C2H2"/>
    <property type="match status" value="14"/>
</dbReference>
<protein>
    <recommendedName>
        <fullName evidence="7">C2H2-type domain-containing protein</fullName>
    </recommendedName>
</protein>
<feature type="domain" description="C2H2-type" evidence="7">
    <location>
        <begin position="149"/>
        <end position="176"/>
    </location>
</feature>
<dbReference type="Pfam" id="PF00096">
    <property type="entry name" value="zf-C2H2"/>
    <property type="match status" value="2"/>
</dbReference>
<feature type="domain" description="C2H2-type" evidence="7">
    <location>
        <begin position="206"/>
        <end position="234"/>
    </location>
</feature>
<keyword evidence="9" id="KW-1185">Reference proteome</keyword>
<name>A0A9N9SE95_PHACE</name>
<reference evidence="8" key="1">
    <citation type="submission" date="2022-01" db="EMBL/GenBank/DDBJ databases">
        <authorList>
            <person name="King R."/>
        </authorList>
    </citation>
    <scope>NUCLEOTIDE SEQUENCE</scope>
</reference>
<evidence type="ECO:0000256" key="5">
    <source>
        <dbReference type="PROSITE-ProRule" id="PRU00042"/>
    </source>
</evidence>
<reference evidence="8" key="2">
    <citation type="submission" date="2022-10" db="EMBL/GenBank/DDBJ databases">
        <authorList>
            <consortium name="ENA_rothamsted_submissions"/>
            <consortium name="culmorum"/>
            <person name="King R."/>
        </authorList>
    </citation>
    <scope>NUCLEOTIDE SEQUENCE</scope>
</reference>
<evidence type="ECO:0000313" key="8">
    <source>
        <dbReference type="EMBL" id="CAG9816299.1"/>
    </source>
</evidence>
<feature type="domain" description="C2H2-type" evidence="7">
    <location>
        <begin position="235"/>
        <end position="262"/>
    </location>
</feature>
<feature type="region of interest" description="Disordered" evidence="6">
    <location>
        <begin position="513"/>
        <end position="578"/>
    </location>
</feature>
<dbReference type="InterPro" id="IPR036236">
    <property type="entry name" value="Znf_C2H2_sf"/>
</dbReference>
<dbReference type="PROSITE" id="PS50157">
    <property type="entry name" value="ZINC_FINGER_C2H2_2"/>
    <property type="match status" value="8"/>
</dbReference>
<feature type="domain" description="C2H2-type" evidence="7">
    <location>
        <begin position="592"/>
        <end position="619"/>
    </location>
</feature>
<dbReference type="AlphaFoldDB" id="A0A9N9SE95"/>